<dbReference type="AlphaFoldDB" id="A0A1I7CHV1"/>
<dbReference type="GO" id="GO:0003824">
    <property type="term" value="F:catalytic activity"/>
    <property type="evidence" value="ECO:0007669"/>
    <property type="project" value="InterPro"/>
</dbReference>
<evidence type="ECO:0000259" key="1">
    <source>
        <dbReference type="PROSITE" id="PS51747"/>
    </source>
</evidence>
<gene>
    <name evidence="2" type="ORF">SAMN04487956_14513</name>
</gene>
<dbReference type="Proteomes" id="UP000199594">
    <property type="component" value="Unassembled WGS sequence"/>
</dbReference>
<dbReference type="InterPro" id="IPR002125">
    <property type="entry name" value="CMP_dCMP_dom"/>
</dbReference>
<proteinExistence type="predicted"/>
<dbReference type="Gene3D" id="3.40.140.10">
    <property type="entry name" value="Cytidine Deaminase, domain 2"/>
    <property type="match status" value="1"/>
</dbReference>
<evidence type="ECO:0000313" key="3">
    <source>
        <dbReference type="Proteomes" id="UP000199594"/>
    </source>
</evidence>
<feature type="domain" description="CMP/dCMP-type deaminase" evidence="1">
    <location>
        <begin position="4"/>
        <end position="50"/>
    </location>
</feature>
<dbReference type="EMBL" id="FPAQ01000045">
    <property type="protein sequence ID" value="SFT98979.1"/>
    <property type="molecule type" value="Genomic_DNA"/>
</dbReference>
<sequence length="50" mass="5305">MNGEIEAEIVGELIAVRERAYAPYSHHPVGALVIGESGTRYAGANVEVAH</sequence>
<protein>
    <submittedName>
        <fullName evidence="2">Cytidine and deoxycytidylate deaminase zinc-binding region</fullName>
    </submittedName>
</protein>
<organism evidence="2 3">
    <name type="scientific">Halomonas saccharevitans</name>
    <dbReference type="NCBI Taxonomy" id="416872"/>
    <lineage>
        <taxon>Bacteria</taxon>
        <taxon>Pseudomonadati</taxon>
        <taxon>Pseudomonadota</taxon>
        <taxon>Gammaproteobacteria</taxon>
        <taxon>Oceanospirillales</taxon>
        <taxon>Halomonadaceae</taxon>
        <taxon>Halomonas</taxon>
    </lineage>
</organism>
<reference evidence="2 3" key="1">
    <citation type="submission" date="2016-10" db="EMBL/GenBank/DDBJ databases">
        <authorList>
            <person name="de Groot N.N."/>
        </authorList>
    </citation>
    <scope>NUCLEOTIDE SEQUENCE [LARGE SCALE GENOMIC DNA]</scope>
    <source>
        <strain evidence="2 3">CGMCC 1.6493</strain>
    </source>
</reference>
<accession>A0A1I7CHV1</accession>
<evidence type="ECO:0000313" key="2">
    <source>
        <dbReference type="EMBL" id="SFT98979.1"/>
    </source>
</evidence>
<dbReference type="CDD" id="cd01283">
    <property type="entry name" value="cytidine_deaminase"/>
    <property type="match status" value="1"/>
</dbReference>
<name>A0A1I7CHV1_9GAMM</name>
<dbReference type="InterPro" id="IPR016193">
    <property type="entry name" value="Cytidine_deaminase-like"/>
</dbReference>
<dbReference type="PROSITE" id="PS51747">
    <property type="entry name" value="CYT_DCMP_DEAMINASES_2"/>
    <property type="match status" value="1"/>
</dbReference>
<dbReference type="SUPFAM" id="SSF53927">
    <property type="entry name" value="Cytidine deaminase-like"/>
    <property type="match status" value="1"/>
</dbReference>